<evidence type="ECO:0000256" key="5">
    <source>
        <dbReference type="SAM" id="SignalP"/>
    </source>
</evidence>
<feature type="chain" id="PRO_5013268370" evidence="5">
    <location>
        <begin position="19"/>
        <end position="1284"/>
    </location>
</feature>
<feature type="domain" description="LTD" evidence="6">
    <location>
        <begin position="11"/>
        <end position="138"/>
    </location>
</feature>
<sequence length="1284" mass="132455">MRKLYTALLLLFTAAAPAAMGQVVINEVYGGGGNSGAVLRNDFVELYNNSTTDLPIGNWVLTYYSATGTSANNFTIPAGSTIKSKGYFLIALAGSTLTTFPALPTPDATGGINLSGTAGRLELKNANAVETDRVSYGSSANNAEGAAPAPAPSNTTSIQRSPEGFDSNDNAANFVINNPPSPTNSGQAAATITLAAVNLSEPATAGRFTITLTSAATSDLVLSYQLGGTATLATDYSATTAGVPLAANGTITVPAGNTSIEVLLSPVDDKTTEGTESITFSLGTVTGYTLANNPATAQLNDDDAPLTRIHTVQGSGTTATAGQFRFEAIVTNVLPTWSPAGFFIQEEDADADADPLTSEGIFVASTATVAPGDKVLVSGTVQENSATPSFGQAVVTAPTITVVASGNALPNPVSVSLPITAPTDLERFEGMRVAFNQTLTVTNNFELGNRGLLTLSADGLVYQPTQVVDPNDGDASGTTSAGTSNAAAVNAFSLSNQLRSIVLDDGRNPAPTTLPYVNGAGTRTLGSTTTTLAGVLGFGFSSYRVLPENIGAIQFTDAPRPSFPGFGAGANVKVASFNVLNYFNGDGLGAGFPTARGANSPAEFNRQRTKIINALAEINADVLGLIELENDGTGANSAIQDLVNGLNAKLGAGTYAFVNDGASIQPYNTDAIRSAILYKPAVVSPDGEVLLSNNTVFNRPPIAQNFKVNGSGKDFVFIVNHFKSKGCGGASGADADQNDGQGCYNATRKEQAAALIAFINETIAPAVGHDRVLTVGDYNAYFEEDPLDVLRAAGFSVLGSASSKSYQFSGQVGSLDHAIASASLAADITALNKWNINSPEPVYLDYNDDVRDGSEAVADVNPWASLYTTEPFRSSDHDPVLIGINLQVADQDGDGIPDAQDNCPATGNADQLDTDKDGIGDVCDTDDDGDGTTDETDCAPLDASIHPGATEVCDGRDNNCDGKVDEGVGPVWYKDADGDGLGDKNESKQACTQPVGYVANSTDNCPAVANPGQEDVDGDGIGNACDTDNDNDGVPDAQDCKPRDAAIYPGAPELCDGIDNNCDGQVDEGCASLPLINIADAVVYEREGIARITVRLSKVSNQTIKVNFTTVDGTASSRKTKASEKDFTATSGTLSIRPGLISTVITVPVSADNTGELDEYFSVALSKASAAIIGDGSSRVTIKDGVPPLSSIKARNAHTPEAPLSVQVLSNPSTSNFTLVLSSGSDAPVQLRVADVTGRLLESRGQLRANGSLQIGAGYGAGIYYVQLVQNGKAVSLKLVKQGR</sequence>
<dbReference type="Gene3D" id="2.60.40.2030">
    <property type="match status" value="2"/>
</dbReference>
<dbReference type="GO" id="GO:0003824">
    <property type="term" value="F:catalytic activity"/>
    <property type="evidence" value="ECO:0007669"/>
    <property type="project" value="InterPro"/>
</dbReference>
<protein>
    <submittedName>
        <fullName evidence="7">Por secretion system C-terminal sorting domain-containing protein</fullName>
    </submittedName>
</protein>
<dbReference type="OrthoDB" id="9800417at2"/>
<dbReference type="InterPro" id="IPR003367">
    <property type="entry name" value="Thrombospondin_3-like_rpt"/>
</dbReference>
<dbReference type="InterPro" id="IPR047971">
    <property type="entry name" value="ExeM-like"/>
</dbReference>
<dbReference type="CDD" id="cd04486">
    <property type="entry name" value="YhcR_OBF_like"/>
    <property type="match status" value="1"/>
</dbReference>
<dbReference type="InterPro" id="IPR001322">
    <property type="entry name" value="Lamin_tail_dom"/>
</dbReference>
<dbReference type="InterPro" id="IPR036691">
    <property type="entry name" value="Endo/exonu/phosph_ase_sf"/>
</dbReference>
<evidence type="ECO:0000259" key="6">
    <source>
        <dbReference type="PROSITE" id="PS51841"/>
    </source>
</evidence>
<organism evidence="7 8">
    <name type="scientific">Cnuella takakiae</name>
    <dbReference type="NCBI Taxonomy" id="1302690"/>
    <lineage>
        <taxon>Bacteria</taxon>
        <taxon>Pseudomonadati</taxon>
        <taxon>Bacteroidota</taxon>
        <taxon>Chitinophagia</taxon>
        <taxon>Chitinophagales</taxon>
        <taxon>Chitinophagaceae</taxon>
        <taxon>Cnuella</taxon>
    </lineage>
</organism>
<dbReference type="InterPro" id="IPR021655">
    <property type="entry name" value="Put_metal-bd"/>
</dbReference>
<dbReference type="Pfam" id="PF03372">
    <property type="entry name" value="Exo_endo_phos"/>
    <property type="match status" value="1"/>
</dbReference>
<keyword evidence="2" id="KW-0677">Repeat</keyword>
<feature type="compositionally biased region" description="Low complexity" evidence="4">
    <location>
        <begin position="137"/>
        <end position="148"/>
    </location>
</feature>
<dbReference type="CDD" id="cd10283">
    <property type="entry name" value="MnuA_DNase1-like"/>
    <property type="match status" value="1"/>
</dbReference>
<feature type="region of interest" description="Disordered" evidence="4">
    <location>
        <begin position="135"/>
        <end position="171"/>
    </location>
</feature>
<dbReference type="RefSeq" id="WP_073043249.1">
    <property type="nucleotide sequence ID" value="NZ_FQUO01000008.1"/>
</dbReference>
<dbReference type="SUPFAM" id="SSF103647">
    <property type="entry name" value="TSP type-3 repeat"/>
    <property type="match status" value="1"/>
</dbReference>
<keyword evidence="1 5" id="KW-0732">Signal</keyword>
<dbReference type="InterPro" id="IPR003644">
    <property type="entry name" value="Calx_beta"/>
</dbReference>
<evidence type="ECO:0000256" key="2">
    <source>
        <dbReference type="ARBA" id="ARBA00022737"/>
    </source>
</evidence>
<dbReference type="NCBIfam" id="TIGR04183">
    <property type="entry name" value="Por_Secre_tail"/>
    <property type="match status" value="1"/>
</dbReference>
<dbReference type="Gene3D" id="3.60.10.10">
    <property type="entry name" value="Endonuclease/exonuclease/phosphatase"/>
    <property type="match status" value="1"/>
</dbReference>
<dbReference type="Gene3D" id="4.10.1080.10">
    <property type="entry name" value="TSP type-3 repeat"/>
    <property type="match status" value="1"/>
</dbReference>
<dbReference type="GO" id="GO:0007154">
    <property type="term" value="P:cell communication"/>
    <property type="evidence" value="ECO:0007669"/>
    <property type="project" value="InterPro"/>
</dbReference>
<evidence type="ECO:0000313" key="7">
    <source>
        <dbReference type="EMBL" id="SHF44807.1"/>
    </source>
</evidence>
<dbReference type="EMBL" id="FQUO01000008">
    <property type="protein sequence ID" value="SHF44807.1"/>
    <property type="molecule type" value="Genomic_DNA"/>
</dbReference>
<dbReference type="Pfam" id="PF03160">
    <property type="entry name" value="Calx-beta"/>
    <property type="match status" value="2"/>
</dbReference>
<dbReference type="Pfam" id="PF11617">
    <property type="entry name" value="Cu-binding_MopE"/>
    <property type="match status" value="2"/>
</dbReference>
<keyword evidence="3" id="KW-0106">Calcium</keyword>
<evidence type="ECO:0000256" key="4">
    <source>
        <dbReference type="SAM" id="MobiDB-lite"/>
    </source>
</evidence>
<dbReference type="InterPro" id="IPR038081">
    <property type="entry name" value="CalX-like_sf"/>
</dbReference>
<dbReference type="NCBIfam" id="NF033681">
    <property type="entry name" value="ExeM_NucH_DNase"/>
    <property type="match status" value="1"/>
</dbReference>
<name>A0A1M5BRB8_9BACT</name>
<dbReference type="InterPro" id="IPR026444">
    <property type="entry name" value="Secre_tail"/>
</dbReference>
<dbReference type="InterPro" id="IPR036415">
    <property type="entry name" value="Lamin_tail_dom_sf"/>
</dbReference>
<dbReference type="PANTHER" id="PTHR42834">
    <property type="entry name" value="ENDONUCLEASE/EXONUCLEASE/PHOSPHATASE FAMILY PROTEIN (AFU_ORTHOLOGUE AFUA_3G09210)"/>
    <property type="match status" value="1"/>
</dbReference>
<dbReference type="InterPro" id="IPR005135">
    <property type="entry name" value="Endo/exonuclease/phosphatase"/>
</dbReference>
<reference evidence="7 8" key="1">
    <citation type="submission" date="2016-11" db="EMBL/GenBank/DDBJ databases">
        <authorList>
            <person name="Jaros S."/>
            <person name="Januszkiewicz K."/>
            <person name="Wedrychowicz H."/>
        </authorList>
    </citation>
    <scope>NUCLEOTIDE SEQUENCE [LARGE SCALE GENOMIC DNA]</scope>
    <source>
        <strain evidence="7 8">DSM 26897</strain>
    </source>
</reference>
<proteinExistence type="predicted"/>
<dbReference type="SUPFAM" id="SSF141072">
    <property type="entry name" value="CalX-like"/>
    <property type="match status" value="2"/>
</dbReference>
<dbReference type="Pfam" id="PF02412">
    <property type="entry name" value="TSP_3"/>
    <property type="match status" value="1"/>
</dbReference>
<dbReference type="SUPFAM" id="SSF56219">
    <property type="entry name" value="DNase I-like"/>
    <property type="match status" value="1"/>
</dbReference>
<evidence type="ECO:0000313" key="8">
    <source>
        <dbReference type="Proteomes" id="UP000184368"/>
    </source>
</evidence>
<feature type="signal peptide" evidence="5">
    <location>
        <begin position="1"/>
        <end position="18"/>
    </location>
</feature>
<evidence type="ECO:0000256" key="3">
    <source>
        <dbReference type="ARBA" id="ARBA00022837"/>
    </source>
</evidence>
<dbReference type="GO" id="GO:0016020">
    <property type="term" value="C:membrane"/>
    <property type="evidence" value="ECO:0007669"/>
    <property type="project" value="InterPro"/>
</dbReference>
<accession>A0A1M5BRB8</accession>
<gene>
    <name evidence="7" type="ORF">SAMN05444008_10851</name>
</gene>
<dbReference type="PROSITE" id="PS51841">
    <property type="entry name" value="LTD"/>
    <property type="match status" value="1"/>
</dbReference>
<dbReference type="InterPro" id="IPR028974">
    <property type="entry name" value="TSP_type-3_rpt"/>
</dbReference>
<dbReference type="Gene3D" id="2.60.40.1260">
    <property type="entry name" value="Lamin Tail domain"/>
    <property type="match status" value="1"/>
</dbReference>
<dbReference type="Pfam" id="PF00932">
    <property type="entry name" value="LTD"/>
    <property type="match status" value="1"/>
</dbReference>
<dbReference type="SUPFAM" id="SSF74853">
    <property type="entry name" value="Lamin A/C globular tail domain"/>
    <property type="match status" value="1"/>
</dbReference>
<dbReference type="PANTHER" id="PTHR42834:SF1">
    <property type="entry name" value="ENDONUCLEASE_EXONUCLEASE_PHOSPHATASE FAMILY PROTEIN (AFU_ORTHOLOGUE AFUA_3G09210)"/>
    <property type="match status" value="1"/>
</dbReference>
<keyword evidence="8" id="KW-1185">Reference proteome</keyword>
<evidence type="ECO:0000256" key="1">
    <source>
        <dbReference type="ARBA" id="ARBA00022729"/>
    </source>
</evidence>
<dbReference type="GO" id="GO:0005509">
    <property type="term" value="F:calcium ion binding"/>
    <property type="evidence" value="ECO:0007669"/>
    <property type="project" value="InterPro"/>
</dbReference>
<dbReference type="STRING" id="1302690.BUE76_17510"/>
<dbReference type="Proteomes" id="UP000184368">
    <property type="component" value="Unassembled WGS sequence"/>
</dbReference>
<dbReference type="GO" id="GO:0007155">
    <property type="term" value="P:cell adhesion"/>
    <property type="evidence" value="ECO:0007669"/>
    <property type="project" value="InterPro"/>
</dbReference>